<evidence type="ECO:0000313" key="2">
    <source>
        <dbReference type="EMBL" id="KAL0829763.1"/>
    </source>
</evidence>
<comment type="caution">
    <text evidence="2">The sequence shown here is derived from an EMBL/GenBank/DDBJ whole genome shotgun (WGS) entry which is preliminary data.</text>
</comment>
<evidence type="ECO:0000313" key="3">
    <source>
        <dbReference type="Proteomes" id="UP001549921"/>
    </source>
</evidence>
<protein>
    <recommendedName>
        <fullName evidence="1">Helitron helicase-like domain-containing protein</fullName>
    </recommendedName>
</protein>
<dbReference type="InterPro" id="IPR025476">
    <property type="entry name" value="Helitron_helicase-like"/>
</dbReference>
<organism evidence="2 3">
    <name type="scientific">Loxostege sticticalis</name>
    <name type="common">Beet webworm moth</name>
    <dbReference type="NCBI Taxonomy" id="481309"/>
    <lineage>
        <taxon>Eukaryota</taxon>
        <taxon>Metazoa</taxon>
        <taxon>Ecdysozoa</taxon>
        <taxon>Arthropoda</taxon>
        <taxon>Hexapoda</taxon>
        <taxon>Insecta</taxon>
        <taxon>Pterygota</taxon>
        <taxon>Neoptera</taxon>
        <taxon>Endopterygota</taxon>
        <taxon>Lepidoptera</taxon>
        <taxon>Glossata</taxon>
        <taxon>Ditrysia</taxon>
        <taxon>Pyraloidea</taxon>
        <taxon>Crambidae</taxon>
        <taxon>Pyraustinae</taxon>
        <taxon>Loxostege</taxon>
    </lineage>
</organism>
<dbReference type="AlphaFoldDB" id="A0ABD0SY53"/>
<gene>
    <name evidence="2" type="ORF">ABMA28_003250</name>
</gene>
<dbReference type="EMBL" id="JBEDNZ010000014">
    <property type="protein sequence ID" value="KAL0829763.1"/>
    <property type="molecule type" value="Genomic_DNA"/>
</dbReference>
<dbReference type="Pfam" id="PF14214">
    <property type="entry name" value="Helitron_like_N"/>
    <property type="match status" value="1"/>
</dbReference>
<accession>A0ABD0SY53</accession>
<dbReference type="PANTHER" id="PTHR10492:SF57">
    <property type="entry name" value="ATP-DEPENDENT DNA HELICASE"/>
    <property type="match status" value="1"/>
</dbReference>
<sequence>MRLTVVIHALKKYFRGKYTSKIEAERMLYIRLNQKKLRTEEYIHLRDAIMNDGNIDDIGTMVILPSSYIGSPRHMHEYTQDAMTYVRKYGRPDLFITFTCNSSWPEIKEQLKYGQTPIDRHDIIARDFRQKQIRFIEVITKYHIFGTVICWMYTIEWQKRGLPHSHNLIWLHDKMYPTDIDKIIQAEFPDPQKDPELYNIVVKNMIHGPCGSLNFNAPCMSDGKCTKKFPKPYLDDIKTEDKGCPKYRRRSPKNGGFTAEIRIQGRDEVEIDNQWVVPYNPLLSKMFQAHINVEYCNSVKSIK</sequence>
<dbReference type="Proteomes" id="UP001549921">
    <property type="component" value="Unassembled WGS sequence"/>
</dbReference>
<reference evidence="2 3" key="1">
    <citation type="submission" date="2024-06" db="EMBL/GenBank/DDBJ databases">
        <title>A chromosome-level genome assembly of beet webworm, Loxostege sticticalis.</title>
        <authorList>
            <person name="Zhang Y."/>
        </authorList>
    </citation>
    <scope>NUCLEOTIDE SEQUENCE [LARGE SCALE GENOMIC DNA]</scope>
    <source>
        <strain evidence="2">AQ028</strain>
        <tissue evidence="2">Male pupae</tissue>
    </source>
</reference>
<name>A0ABD0SY53_LOXSC</name>
<proteinExistence type="predicted"/>
<feature type="domain" description="Helitron helicase-like" evidence="1">
    <location>
        <begin position="19"/>
        <end position="169"/>
    </location>
</feature>
<evidence type="ECO:0000259" key="1">
    <source>
        <dbReference type="Pfam" id="PF14214"/>
    </source>
</evidence>
<dbReference type="PANTHER" id="PTHR10492">
    <property type="match status" value="1"/>
</dbReference>